<dbReference type="KEGG" id="cge:103160461"/>
<evidence type="ECO:0000256" key="7">
    <source>
        <dbReference type="SAM" id="MobiDB-lite"/>
    </source>
</evidence>
<feature type="compositionally biased region" description="Polar residues" evidence="7">
    <location>
        <begin position="8"/>
        <end position="22"/>
    </location>
</feature>
<reference evidence="13" key="4">
    <citation type="journal article" date="2020" name="Biotechnol. Bioeng.">
        <title>Chromosome-scale scaffolds for the Chinese hamster reference genome assembly to facilitate the study of the CHO epigenome.</title>
        <authorList>
            <person name="Hilliard W."/>
            <person name="MacDonald M."/>
            <person name="Lee K.H."/>
        </authorList>
    </citation>
    <scope>NUCLEOTIDE SEQUENCE [LARGE SCALE GENOMIC DNA]</scope>
    <source>
        <strain evidence="13">17A/GY</strain>
    </source>
</reference>
<dbReference type="GeneID" id="103160461"/>
<evidence type="ECO:0000256" key="1">
    <source>
        <dbReference type="ARBA" id="ARBA00004401"/>
    </source>
</evidence>
<comment type="subcellular location">
    <subcellularLocation>
        <location evidence="1">Cell membrane</location>
        <topology evidence="1">Single-pass type II membrane protein</topology>
    </subcellularLocation>
</comment>
<dbReference type="SMART" id="SM00034">
    <property type="entry name" value="CLECT"/>
    <property type="match status" value="1"/>
</dbReference>
<keyword evidence="6 8" id="KW-0472">Membrane</keyword>
<evidence type="ECO:0000256" key="2">
    <source>
        <dbReference type="ARBA" id="ARBA00022692"/>
    </source>
</evidence>
<protein>
    <submittedName>
        <fullName evidence="11 14">C-type lectin domain family 2 member A</fullName>
    </submittedName>
    <submittedName>
        <fullName evidence="10">C-type lectin domain family 2 member H-like protein</fullName>
    </submittedName>
</protein>
<dbReference type="Ensembl" id="ENSCGRT00001018195.1">
    <property type="protein sequence ID" value="ENSCGRP00001013958.1"/>
    <property type="gene ID" value="ENSCGRG00001014972.1"/>
</dbReference>
<reference evidence="13" key="3">
    <citation type="journal article" date="2018" name="Biotechnol. Bioeng.">
        <title>A reference genome of the Chinese hamster based on a hybrid assembly strategy.</title>
        <authorList>
            <person name="Rupp O."/>
            <person name="MacDonald M.L."/>
            <person name="Li S."/>
            <person name="Dhiman H."/>
            <person name="Polson S."/>
            <person name="Griep S."/>
            <person name="Heffner K."/>
            <person name="Hernandez I."/>
            <person name="Brinkrolf K."/>
            <person name="Jadhav V."/>
            <person name="Samoudi M."/>
            <person name="Hao H."/>
            <person name="Kingham B."/>
            <person name="Goesmann A."/>
            <person name="Betenbaugh M.J."/>
            <person name="Lewis N.E."/>
            <person name="Borth N."/>
            <person name="Lee K.H."/>
        </authorList>
    </citation>
    <scope>NUCLEOTIDE SEQUENCE [LARGE SCALE GENOMIC DNA]</scope>
    <source>
        <strain evidence="13">17A/GY</strain>
    </source>
</reference>
<name>A0A061I265_CRIGR</name>
<dbReference type="Proteomes" id="UP000694386">
    <property type="component" value="Unplaced"/>
</dbReference>
<dbReference type="InterPro" id="IPR016187">
    <property type="entry name" value="CTDL_fold"/>
</dbReference>
<keyword evidence="2 8" id="KW-0812">Transmembrane</keyword>
<dbReference type="RefSeq" id="XP_027285620.1">
    <property type="nucleotide sequence ID" value="XM_027429819.2"/>
</dbReference>
<dbReference type="CDD" id="cd03593">
    <property type="entry name" value="CLECT_NK_receptors_like"/>
    <property type="match status" value="1"/>
</dbReference>
<dbReference type="PROSITE" id="PS50041">
    <property type="entry name" value="C_TYPE_LECTIN_2"/>
    <property type="match status" value="1"/>
</dbReference>
<evidence type="ECO:0000313" key="13">
    <source>
        <dbReference type="Proteomes" id="UP001108280"/>
    </source>
</evidence>
<dbReference type="EMBL" id="KE682674">
    <property type="protein sequence ID" value="ERE66441.1"/>
    <property type="molecule type" value="Genomic_DNA"/>
</dbReference>
<reference evidence="14" key="5">
    <citation type="submission" date="2025-04" db="UniProtKB">
        <authorList>
            <consortium name="RefSeq"/>
        </authorList>
    </citation>
    <scope>IDENTIFICATION</scope>
    <source>
        <strain evidence="14">17A/GY</strain>
        <tissue evidence="14">Liver</tissue>
    </source>
</reference>
<dbReference type="PANTHER" id="PTHR45710:SF21">
    <property type="entry name" value="C-TYPE LECTIN DOMAIN-CONTAINING PROTEIN"/>
    <property type="match status" value="1"/>
</dbReference>
<feature type="transmembrane region" description="Helical" evidence="8">
    <location>
        <begin position="40"/>
        <end position="60"/>
    </location>
</feature>
<dbReference type="PANTHER" id="PTHR45710">
    <property type="entry name" value="C-TYPE LECTIN DOMAIN-CONTAINING PROTEIN 180"/>
    <property type="match status" value="1"/>
</dbReference>
<dbReference type="Pfam" id="PF00059">
    <property type="entry name" value="Lectin_C"/>
    <property type="match status" value="1"/>
</dbReference>
<dbReference type="SUPFAM" id="SSF56436">
    <property type="entry name" value="C-type lectin-like"/>
    <property type="match status" value="1"/>
</dbReference>
<dbReference type="InterPro" id="IPR016186">
    <property type="entry name" value="C-type_lectin-like/link_sf"/>
</dbReference>
<reference evidence="12" key="1">
    <citation type="journal article" date="2013" name="Nat. Biotechnol.">
        <title>Chinese hamster genome sequenced from sorted chromosomes.</title>
        <authorList>
            <person name="Brinkrolf K."/>
            <person name="Rupp O."/>
            <person name="Laux H."/>
            <person name="Kollin F."/>
            <person name="Ernst W."/>
            <person name="Linke B."/>
            <person name="Kofler R."/>
            <person name="Romand S."/>
            <person name="Hesse F."/>
            <person name="Budach W.E."/>
            <person name="Galosy S."/>
            <person name="Muller D."/>
            <person name="Noll T."/>
            <person name="Wienberg J."/>
            <person name="Jostock T."/>
            <person name="Leonard M."/>
            <person name="Grillari J."/>
            <person name="Tauch A."/>
            <person name="Goesmann A."/>
            <person name="Helk B."/>
            <person name="Mott J.E."/>
            <person name="Puhler A."/>
            <person name="Borth N."/>
        </authorList>
    </citation>
    <scope>NUCLEOTIDE SEQUENCE [LARGE SCALE GENOMIC DNA]</scope>
    <source>
        <strain evidence="12">17A/GY</strain>
    </source>
</reference>
<reference evidence="11" key="6">
    <citation type="submission" date="2025-05" db="UniProtKB">
        <authorList>
            <consortium name="Ensembl"/>
        </authorList>
    </citation>
    <scope>IDENTIFICATION</scope>
</reference>
<sequence>MRDMSEEITLTNSGDFQSTESQEFQTRSKRRFYPSQVTSLRLMIVVFLSVIVALGASLAVEKKKFQTDHTRCLDDWIGYQQKCFLFSENTTTWKMSQSFCASYQATLAVFNSTKELNFLKRYADHSHYWIGLSREEGTEWQWADGTIYNSRIKITGNGQYAYLHKNGISSSSSHLFQKWICSK</sequence>
<evidence type="ECO:0000313" key="11">
    <source>
        <dbReference type="Ensembl" id="ENSCGRP00001013958.1"/>
    </source>
</evidence>
<dbReference type="OrthoDB" id="9906043at2759"/>
<feature type="domain" description="C-type lectin" evidence="9">
    <location>
        <begin position="79"/>
        <end position="146"/>
    </location>
</feature>
<keyword evidence="13" id="KW-1185">Reference proteome</keyword>
<dbReference type="Gene3D" id="3.10.100.10">
    <property type="entry name" value="Mannose-Binding Protein A, subunit A"/>
    <property type="match status" value="1"/>
</dbReference>
<dbReference type="InterPro" id="IPR001304">
    <property type="entry name" value="C-type_lectin-like"/>
</dbReference>
<dbReference type="InterPro" id="IPR050828">
    <property type="entry name" value="C-type_lectin/matrix_domain"/>
</dbReference>
<dbReference type="GO" id="GO:0009897">
    <property type="term" value="C:external side of plasma membrane"/>
    <property type="evidence" value="ECO:0007669"/>
    <property type="project" value="TreeGrafter"/>
</dbReference>
<evidence type="ECO:0000313" key="12">
    <source>
        <dbReference type="Proteomes" id="UP000030759"/>
    </source>
</evidence>
<evidence type="ECO:0000256" key="3">
    <source>
        <dbReference type="ARBA" id="ARBA00022734"/>
    </source>
</evidence>
<accession>A0A061I265</accession>
<dbReference type="GO" id="GO:0030246">
    <property type="term" value="F:carbohydrate binding"/>
    <property type="evidence" value="ECO:0007669"/>
    <property type="project" value="UniProtKB-KW"/>
</dbReference>
<dbReference type="InterPro" id="IPR033992">
    <property type="entry name" value="NKR-like_CTLD"/>
</dbReference>
<dbReference type="RefSeq" id="XP_007651338.1">
    <property type="nucleotide sequence ID" value="XM_007653148.4"/>
</dbReference>
<evidence type="ECO:0000259" key="9">
    <source>
        <dbReference type="PROSITE" id="PS50041"/>
    </source>
</evidence>
<evidence type="ECO:0000256" key="6">
    <source>
        <dbReference type="ARBA" id="ARBA00023136"/>
    </source>
</evidence>
<evidence type="ECO:0000256" key="4">
    <source>
        <dbReference type="ARBA" id="ARBA00022968"/>
    </source>
</evidence>
<evidence type="ECO:0000256" key="5">
    <source>
        <dbReference type="ARBA" id="ARBA00022989"/>
    </source>
</evidence>
<keyword evidence="4" id="KW-0735">Signal-anchor</keyword>
<evidence type="ECO:0000313" key="10">
    <source>
        <dbReference type="EMBL" id="ERE66441.1"/>
    </source>
</evidence>
<keyword evidence="5 8" id="KW-1133">Transmembrane helix</keyword>
<dbReference type="Proteomes" id="UP000030759">
    <property type="component" value="Unassembled WGS sequence"/>
</dbReference>
<dbReference type="AlphaFoldDB" id="A0A061I265"/>
<proteinExistence type="predicted"/>
<keyword evidence="3 10" id="KW-0430">Lectin</keyword>
<organism evidence="10 12">
    <name type="scientific">Cricetulus griseus</name>
    <name type="common">Chinese hamster</name>
    <name type="synonym">Cricetulus barabensis griseus</name>
    <dbReference type="NCBI Taxonomy" id="10029"/>
    <lineage>
        <taxon>Eukaryota</taxon>
        <taxon>Metazoa</taxon>
        <taxon>Chordata</taxon>
        <taxon>Craniata</taxon>
        <taxon>Vertebrata</taxon>
        <taxon>Euteleostomi</taxon>
        <taxon>Mammalia</taxon>
        <taxon>Eutheria</taxon>
        <taxon>Euarchontoglires</taxon>
        <taxon>Glires</taxon>
        <taxon>Rodentia</taxon>
        <taxon>Myomorpha</taxon>
        <taxon>Muroidea</taxon>
        <taxon>Cricetidae</taxon>
        <taxon>Cricetinae</taxon>
        <taxon>Cricetulus</taxon>
    </lineage>
</organism>
<dbReference type="GeneTree" id="ENSGT00940000163004"/>
<evidence type="ECO:0000313" key="14">
    <source>
        <dbReference type="RefSeq" id="XP_027285620.1"/>
    </source>
</evidence>
<feature type="region of interest" description="Disordered" evidence="7">
    <location>
        <begin position="1"/>
        <end position="22"/>
    </location>
</feature>
<evidence type="ECO:0000256" key="8">
    <source>
        <dbReference type="SAM" id="Phobius"/>
    </source>
</evidence>
<gene>
    <name evidence="11 14" type="primary">LOC103160461</name>
    <name evidence="10" type="ORF">H671_8g19442</name>
</gene>
<reference evidence="10" key="2">
    <citation type="submission" date="2013-03" db="EMBL/GenBank/DDBJ databases">
        <title>Chinese hamster genome sequenced from sorted chromosomes.</title>
        <authorList>
            <person name="Brinkrolf K."/>
            <person name="Rupp O."/>
            <person name="Laux H."/>
            <person name="Kollin F."/>
            <person name="Ernst W."/>
            <person name="Linke B."/>
            <person name="Kofler R."/>
            <person name="Romand S."/>
            <person name="Hesse F."/>
            <person name="Budach W.E."/>
            <person name="Galosy S."/>
            <person name="Muller D."/>
            <person name="Noll T."/>
            <person name="Wienberg J."/>
            <person name="Jostock T."/>
            <person name="Leonard M."/>
            <person name="Grillari J."/>
            <person name="Tauch A."/>
            <person name="Goesmann A."/>
            <person name="Helk B."/>
            <person name="Mott J.E."/>
            <person name="Puehler A."/>
            <person name="Borth N."/>
        </authorList>
    </citation>
    <scope>NUCLEOTIDE SEQUENCE</scope>
    <source>
        <strain evidence="10">17A/GY</strain>
    </source>
</reference>
<dbReference type="Proteomes" id="UP001108280">
    <property type="component" value="Chromosome 8"/>
</dbReference>